<evidence type="ECO:0000313" key="8">
    <source>
        <dbReference type="RefSeq" id="XP_048330619.2"/>
    </source>
</evidence>
<dbReference type="PANTHER" id="PTHR47950:SF4">
    <property type="entry name" value="GERANIOL 8-HYDROXYLASE-LIKE"/>
    <property type="match status" value="1"/>
</dbReference>
<keyword evidence="2" id="KW-0349">Heme</keyword>
<proteinExistence type="inferred from homology"/>
<name>A0ABM3IKZ1_ZIZJJ</name>
<dbReference type="Pfam" id="PF00067">
    <property type="entry name" value="p450"/>
    <property type="match status" value="1"/>
</dbReference>
<dbReference type="PRINTS" id="PR00385">
    <property type="entry name" value="P450"/>
</dbReference>
<comment type="similarity">
    <text evidence="1">Belongs to the cytochrome P450 family.</text>
</comment>
<dbReference type="Gene3D" id="1.10.630.10">
    <property type="entry name" value="Cytochrome P450"/>
    <property type="match status" value="1"/>
</dbReference>
<keyword evidence="4" id="KW-0560">Oxidoreductase</keyword>
<evidence type="ECO:0000256" key="4">
    <source>
        <dbReference type="ARBA" id="ARBA00023002"/>
    </source>
</evidence>
<keyword evidence="5" id="KW-0408">Iron</keyword>
<sequence>MVALIMLEMRTIKISLIFWFPLKRKTCLDLELIEFIKAIILDMFAAGSDTTSTALERAMTELLRRPEIMHKLKTEIRSIAGSKTFITEDDLEAMVYLKAVIKETVRLHPPLPFLVPRASRTKVEIDGYEIKQGYQVYINAWAIGRDPISWEIPEEFEPDRFLRSVVDYKAMISG</sequence>
<dbReference type="Proteomes" id="UP001652623">
    <property type="component" value="Chromosome 2"/>
</dbReference>
<dbReference type="RefSeq" id="XP_048330619.2">
    <property type="nucleotide sequence ID" value="XM_048474662.2"/>
</dbReference>
<evidence type="ECO:0000313" key="7">
    <source>
        <dbReference type="Proteomes" id="UP001652623"/>
    </source>
</evidence>
<protein>
    <submittedName>
        <fullName evidence="8">Cytochrome P450 71A8</fullName>
    </submittedName>
</protein>
<accession>A0ABM3IKZ1</accession>
<dbReference type="GeneID" id="112491734"/>
<dbReference type="PANTHER" id="PTHR47950">
    <property type="entry name" value="CYTOCHROME P450, FAMILY 76, SUBFAMILY C, POLYPEPTIDE 5-RELATED"/>
    <property type="match status" value="1"/>
</dbReference>
<evidence type="ECO:0000256" key="1">
    <source>
        <dbReference type="ARBA" id="ARBA00010617"/>
    </source>
</evidence>
<gene>
    <name evidence="8" type="primary">LOC112491734</name>
</gene>
<dbReference type="InterPro" id="IPR001128">
    <property type="entry name" value="Cyt_P450"/>
</dbReference>
<evidence type="ECO:0000256" key="5">
    <source>
        <dbReference type="ARBA" id="ARBA00023004"/>
    </source>
</evidence>
<dbReference type="InterPro" id="IPR002401">
    <property type="entry name" value="Cyt_P450_E_grp-I"/>
</dbReference>
<keyword evidence="6" id="KW-0503">Monooxygenase</keyword>
<keyword evidence="3" id="KW-0479">Metal-binding</keyword>
<dbReference type="SUPFAM" id="SSF48264">
    <property type="entry name" value="Cytochrome P450"/>
    <property type="match status" value="1"/>
</dbReference>
<organism evidence="7 8">
    <name type="scientific">Ziziphus jujuba</name>
    <name type="common">Chinese jujube</name>
    <name type="synonym">Ziziphus sativa</name>
    <dbReference type="NCBI Taxonomy" id="326968"/>
    <lineage>
        <taxon>Eukaryota</taxon>
        <taxon>Viridiplantae</taxon>
        <taxon>Streptophyta</taxon>
        <taxon>Embryophyta</taxon>
        <taxon>Tracheophyta</taxon>
        <taxon>Spermatophyta</taxon>
        <taxon>Magnoliopsida</taxon>
        <taxon>eudicotyledons</taxon>
        <taxon>Gunneridae</taxon>
        <taxon>Pentapetalae</taxon>
        <taxon>rosids</taxon>
        <taxon>fabids</taxon>
        <taxon>Rosales</taxon>
        <taxon>Rhamnaceae</taxon>
        <taxon>Paliureae</taxon>
        <taxon>Ziziphus</taxon>
    </lineage>
</organism>
<dbReference type="PRINTS" id="PR00463">
    <property type="entry name" value="EP450I"/>
</dbReference>
<dbReference type="InterPro" id="IPR036396">
    <property type="entry name" value="Cyt_P450_sf"/>
</dbReference>
<evidence type="ECO:0000256" key="2">
    <source>
        <dbReference type="ARBA" id="ARBA00022617"/>
    </source>
</evidence>
<keyword evidence="7" id="KW-1185">Reference proteome</keyword>
<evidence type="ECO:0000256" key="3">
    <source>
        <dbReference type="ARBA" id="ARBA00022723"/>
    </source>
</evidence>
<evidence type="ECO:0000256" key="6">
    <source>
        <dbReference type="ARBA" id="ARBA00023033"/>
    </source>
</evidence>
<reference evidence="8" key="1">
    <citation type="submission" date="2025-08" db="UniProtKB">
        <authorList>
            <consortium name="RefSeq"/>
        </authorList>
    </citation>
    <scope>IDENTIFICATION</scope>
    <source>
        <tissue evidence="8">Seedling</tissue>
    </source>
</reference>